<dbReference type="RefSeq" id="XP_033595286.1">
    <property type="nucleotide sequence ID" value="XM_033747725.1"/>
</dbReference>
<proteinExistence type="predicted"/>
<feature type="region of interest" description="Disordered" evidence="1">
    <location>
        <begin position="1"/>
        <end position="26"/>
    </location>
</feature>
<reference evidence="2" key="1">
    <citation type="journal article" date="2020" name="Stud. Mycol.">
        <title>101 Dothideomycetes genomes: a test case for predicting lifestyles and emergence of pathogens.</title>
        <authorList>
            <person name="Haridas S."/>
            <person name="Albert R."/>
            <person name="Binder M."/>
            <person name="Bloem J."/>
            <person name="Labutti K."/>
            <person name="Salamov A."/>
            <person name="Andreopoulos B."/>
            <person name="Baker S."/>
            <person name="Barry K."/>
            <person name="Bills G."/>
            <person name="Bluhm B."/>
            <person name="Cannon C."/>
            <person name="Castanera R."/>
            <person name="Culley D."/>
            <person name="Daum C."/>
            <person name="Ezra D."/>
            <person name="Gonzalez J."/>
            <person name="Henrissat B."/>
            <person name="Kuo A."/>
            <person name="Liang C."/>
            <person name="Lipzen A."/>
            <person name="Lutzoni F."/>
            <person name="Magnuson J."/>
            <person name="Mondo S."/>
            <person name="Nolan M."/>
            <person name="Ohm R."/>
            <person name="Pangilinan J."/>
            <person name="Park H.-J."/>
            <person name="Ramirez L."/>
            <person name="Alfaro M."/>
            <person name="Sun H."/>
            <person name="Tritt A."/>
            <person name="Yoshinaga Y."/>
            <person name="Zwiers L.-H."/>
            <person name="Turgeon B."/>
            <person name="Goodwin S."/>
            <person name="Spatafora J."/>
            <person name="Crous P."/>
            <person name="Grigoriev I."/>
        </authorList>
    </citation>
    <scope>NUCLEOTIDE SEQUENCE</scope>
    <source>
        <strain evidence="2">CBS 121739</strain>
    </source>
</reference>
<dbReference type="GeneID" id="54488779"/>
<gene>
    <name evidence="2" type="ORF">EJ05DRAFT_505660</name>
</gene>
<evidence type="ECO:0000313" key="2">
    <source>
        <dbReference type="EMBL" id="KAF2752835.1"/>
    </source>
</evidence>
<dbReference type="Proteomes" id="UP000799437">
    <property type="component" value="Unassembled WGS sequence"/>
</dbReference>
<feature type="compositionally biased region" description="Basic and acidic residues" evidence="1">
    <location>
        <begin position="1"/>
        <end position="16"/>
    </location>
</feature>
<name>A0A6A6VRQ0_9PEZI</name>
<sequence>MSEENAEHDGARDIAEGARNPPGTDEETIAEQRTLLVQQFDNDLTLEAYLQLTPPKYMARARCSAACCNFAKEARSSHVEIKDDYRIMLGVRERKFFHVTCFEHNIDPSSLLPARLKLDAASYRWNDNWPWTWGLIIRKWFDCKGYIDLNQIAQYIDDYEKHEEESGEWDTIEISRQLAQQRGDGSVEDAPEIFLLPPTVTPTLESYAMASDLPCALSTVLQHKYVERLAPAIAINSIISGDFSLVFPERGFRDLFPPGSIHH</sequence>
<evidence type="ECO:0000313" key="3">
    <source>
        <dbReference type="Proteomes" id="UP000799437"/>
    </source>
</evidence>
<protein>
    <submittedName>
        <fullName evidence="2">Uncharacterized protein</fullName>
    </submittedName>
</protein>
<evidence type="ECO:0000256" key="1">
    <source>
        <dbReference type="SAM" id="MobiDB-lite"/>
    </source>
</evidence>
<organism evidence="2 3">
    <name type="scientific">Pseudovirgaria hyperparasitica</name>
    <dbReference type="NCBI Taxonomy" id="470096"/>
    <lineage>
        <taxon>Eukaryota</taxon>
        <taxon>Fungi</taxon>
        <taxon>Dikarya</taxon>
        <taxon>Ascomycota</taxon>
        <taxon>Pezizomycotina</taxon>
        <taxon>Dothideomycetes</taxon>
        <taxon>Dothideomycetes incertae sedis</taxon>
        <taxon>Acrospermales</taxon>
        <taxon>Acrospermaceae</taxon>
        <taxon>Pseudovirgaria</taxon>
    </lineage>
</organism>
<dbReference type="OrthoDB" id="4497207at2759"/>
<accession>A0A6A6VRQ0</accession>
<dbReference type="EMBL" id="ML996592">
    <property type="protein sequence ID" value="KAF2752835.1"/>
    <property type="molecule type" value="Genomic_DNA"/>
</dbReference>
<keyword evidence="3" id="KW-1185">Reference proteome</keyword>
<dbReference type="AlphaFoldDB" id="A0A6A6VRQ0"/>